<dbReference type="RefSeq" id="WP_242624785.1">
    <property type="nucleotide sequence ID" value="NZ_SHKY01000001.1"/>
</dbReference>
<comment type="caution">
    <text evidence="2">The sequence shown here is derived from an EMBL/GenBank/DDBJ whole genome shotgun (WGS) entry which is preliminary data.</text>
</comment>
<keyword evidence="3" id="KW-1185">Reference proteome</keyword>
<keyword evidence="1" id="KW-1133">Transmembrane helix</keyword>
<dbReference type="AlphaFoldDB" id="A0A4V6MG36"/>
<dbReference type="Proteomes" id="UP000292564">
    <property type="component" value="Unassembled WGS sequence"/>
</dbReference>
<proteinExistence type="predicted"/>
<evidence type="ECO:0000313" key="2">
    <source>
        <dbReference type="EMBL" id="RZU50046.1"/>
    </source>
</evidence>
<sequence length="132" mass="13198">MTAPPPPRTALPATLAGAVGVLGLEAGGLAVLTAYLIVLDVTADKQSVTVAIALTAFAALGAAALGLLARALFRRSARARGPAVVVQLFLLATGGFLIQTGPAWLGVLLLLLAVATIVLIVLPPSTRALGLD</sequence>
<keyword evidence="1" id="KW-0472">Membrane</keyword>
<reference evidence="2 3" key="1">
    <citation type="submission" date="2019-02" db="EMBL/GenBank/DDBJ databases">
        <title>Sequencing the genomes of 1000 actinobacteria strains.</title>
        <authorList>
            <person name="Klenk H.-P."/>
        </authorList>
    </citation>
    <scope>NUCLEOTIDE SEQUENCE [LARGE SCALE GENOMIC DNA]</scope>
    <source>
        <strain evidence="2 3">DSM 45162</strain>
    </source>
</reference>
<feature type="transmembrane region" description="Helical" evidence="1">
    <location>
        <begin position="104"/>
        <end position="122"/>
    </location>
</feature>
<dbReference type="EMBL" id="SHKY01000001">
    <property type="protein sequence ID" value="RZU50046.1"/>
    <property type="molecule type" value="Genomic_DNA"/>
</dbReference>
<name>A0A4V6MG36_9ACTN</name>
<protein>
    <submittedName>
        <fullName evidence="2">Uncharacterized protein</fullName>
    </submittedName>
</protein>
<gene>
    <name evidence="2" type="ORF">EV385_1807</name>
</gene>
<evidence type="ECO:0000256" key="1">
    <source>
        <dbReference type="SAM" id="Phobius"/>
    </source>
</evidence>
<feature type="transmembrane region" description="Helical" evidence="1">
    <location>
        <begin position="81"/>
        <end position="98"/>
    </location>
</feature>
<feature type="transmembrane region" description="Helical" evidence="1">
    <location>
        <begin position="12"/>
        <end position="38"/>
    </location>
</feature>
<organism evidence="2 3">
    <name type="scientific">Krasilnikovia cinnamomea</name>
    <dbReference type="NCBI Taxonomy" id="349313"/>
    <lineage>
        <taxon>Bacteria</taxon>
        <taxon>Bacillati</taxon>
        <taxon>Actinomycetota</taxon>
        <taxon>Actinomycetes</taxon>
        <taxon>Micromonosporales</taxon>
        <taxon>Micromonosporaceae</taxon>
        <taxon>Krasilnikovia</taxon>
    </lineage>
</organism>
<accession>A0A4V6MG36</accession>
<keyword evidence="1" id="KW-0812">Transmembrane</keyword>
<feature type="transmembrane region" description="Helical" evidence="1">
    <location>
        <begin position="50"/>
        <end position="69"/>
    </location>
</feature>
<evidence type="ECO:0000313" key="3">
    <source>
        <dbReference type="Proteomes" id="UP000292564"/>
    </source>
</evidence>